<keyword evidence="6 8" id="KW-1133">Transmembrane helix</keyword>
<dbReference type="OrthoDB" id="27542at2"/>
<dbReference type="CDD" id="cd06261">
    <property type="entry name" value="TM_PBP2"/>
    <property type="match status" value="2"/>
</dbReference>
<evidence type="ECO:0000256" key="1">
    <source>
        <dbReference type="ARBA" id="ARBA00004429"/>
    </source>
</evidence>
<feature type="transmembrane region" description="Helical" evidence="8">
    <location>
        <begin position="401"/>
        <end position="423"/>
    </location>
</feature>
<evidence type="ECO:0000313" key="10">
    <source>
        <dbReference type="EMBL" id="TXL70941.1"/>
    </source>
</evidence>
<keyword evidence="3" id="KW-1003">Cell membrane</keyword>
<keyword evidence="5 8" id="KW-0812">Transmembrane</keyword>
<feature type="transmembrane region" description="Helical" evidence="8">
    <location>
        <begin position="304"/>
        <end position="329"/>
    </location>
</feature>
<dbReference type="GO" id="GO:0055085">
    <property type="term" value="P:transmembrane transport"/>
    <property type="evidence" value="ECO:0007669"/>
    <property type="project" value="InterPro"/>
</dbReference>
<dbReference type="PANTHER" id="PTHR43357:SF4">
    <property type="entry name" value="INNER MEMBRANE ABC TRANSPORTER PERMEASE PROTEIN YDCV"/>
    <property type="match status" value="1"/>
</dbReference>
<comment type="caution">
    <text evidence="10">The sequence shown here is derived from an EMBL/GenBank/DDBJ whole genome shotgun (WGS) entry which is preliminary data.</text>
</comment>
<evidence type="ECO:0000256" key="8">
    <source>
        <dbReference type="RuleBase" id="RU363032"/>
    </source>
</evidence>
<dbReference type="GO" id="GO:0005886">
    <property type="term" value="C:plasma membrane"/>
    <property type="evidence" value="ECO:0007669"/>
    <property type="project" value="UniProtKB-SubCell"/>
</dbReference>
<dbReference type="InterPro" id="IPR000515">
    <property type="entry name" value="MetI-like"/>
</dbReference>
<dbReference type="Proteomes" id="UP000321638">
    <property type="component" value="Unassembled WGS sequence"/>
</dbReference>
<protein>
    <submittedName>
        <fullName evidence="10">Iron ABC transporter permease</fullName>
    </submittedName>
</protein>
<dbReference type="AlphaFoldDB" id="A0A5C8PBK0"/>
<dbReference type="PROSITE" id="PS50928">
    <property type="entry name" value="ABC_TM1"/>
    <property type="match status" value="2"/>
</dbReference>
<dbReference type="InterPro" id="IPR035906">
    <property type="entry name" value="MetI-like_sf"/>
</dbReference>
<feature type="transmembrane region" description="Helical" evidence="8">
    <location>
        <begin position="68"/>
        <end position="90"/>
    </location>
</feature>
<feature type="transmembrane region" description="Helical" evidence="8">
    <location>
        <begin position="149"/>
        <end position="175"/>
    </location>
</feature>
<evidence type="ECO:0000256" key="3">
    <source>
        <dbReference type="ARBA" id="ARBA00022475"/>
    </source>
</evidence>
<evidence type="ECO:0000313" key="11">
    <source>
        <dbReference type="Proteomes" id="UP000321638"/>
    </source>
</evidence>
<dbReference type="SUPFAM" id="SSF161098">
    <property type="entry name" value="MetI-like"/>
    <property type="match status" value="2"/>
</dbReference>
<evidence type="ECO:0000256" key="6">
    <source>
        <dbReference type="ARBA" id="ARBA00022989"/>
    </source>
</evidence>
<feature type="transmembrane region" description="Helical" evidence="8">
    <location>
        <begin position="196"/>
        <end position="220"/>
    </location>
</feature>
<keyword evidence="4" id="KW-0997">Cell inner membrane</keyword>
<feature type="transmembrane region" description="Helical" evidence="8">
    <location>
        <begin position="259"/>
        <end position="280"/>
    </location>
</feature>
<evidence type="ECO:0000256" key="2">
    <source>
        <dbReference type="ARBA" id="ARBA00022448"/>
    </source>
</evidence>
<keyword evidence="11" id="KW-1185">Reference proteome</keyword>
<feature type="transmembrane region" description="Helical" evidence="8">
    <location>
        <begin position="534"/>
        <end position="554"/>
    </location>
</feature>
<reference evidence="10 11" key="1">
    <citation type="submission" date="2019-06" db="EMBL/GenBank/DDBJ databases">
        <title>New taxonomy in bacterial strain CC-CFT640, isolated from vineyard.</title>
        <authorList>
            <person name="Lin S.-Y."/>
            <person name="Tsai C.-F."/>
            <person name="Young C.-C."/>
        </authorList>
    </citation>
    <scope>NUCLEOTIDE SEQUENCE [LARGE SCALE GENOMIC DNA]</scope>
    <source>
        <strain evidence="10 11">CC-CFT640</strain>
    </source>
</reference>
<dbReference type="RefSeq" id="WP_147851165.1">
    <property type="nucleotide sequence ID" value="NZ_VDUZ01000051.1"/>
</dbReference>
<keyword evidence="7 8" id="KW-0472">Membrane</keyword>
<dbReference type="Pfam" id="PF00528">
    <property type="entry name" value="BPD_transp_1"/>
    <property type="match status" value="2"/>
</dbReference>
<evidence type="ECO:0000256" key="4">
    <source>
        <dbReference type="ARBA" id="ARBA00022519"/>
    </source>
</evidence>
<comment type="subcellular location">
    <subcellularLocation>
        <location evidence="1">Cell inner membrane</location>
        <topology evidence="1">Multi-pass membrane protein</topology>
    </subcellularLocation>
    <subcellularLocation>
        <location evidence="8">Cell membrane</location>
        <topology evidence="8">Multi-pass membrane protein</topology>
    </subcellularLocation>
</comment>
<organism evidence="10 11">
    <name type="scientific">Vineibacter terrae</name>
    <dbReference type="NCBI Taxonomy" id="2586908"/>
    <lineage>
        <taxon>Bacteria</taxon>
        <taxon>Pseudomonadati</taxon>
        <taxon>Pseudomonadota</taxon>
        <taxon>Alphaproteobacteria</taxon>
        <taxon>Hyphomicrobiales</taxon>
        <taxon>Vineibacter</taxon>
    </lineage>
</organism>
<evidence type="ECO:0000259" key="9">
    <source>
        <dbReference type="PROSITE" id="PS50928"/>
    </source>
</evidence>
<feature type="transmembrane region" description="Helical" evidence="8">
    <location>
        <begin position="429"/>
        <end position="449"/>
    </location>
</feature>
<feature type="transmembrane region" description="Helical" evidence="8">
    <location>
        <begin position="489"/>
        <end position="514"/>
    </location>
</feature>
<sequence length="565" mass="61406">MWIGELRRRLNAQVLVTTAILLVVGFLVLLPVLFLVEESFNTGDPMAFPAETLGLDNYLAILDEDLHILTNTVIIAIMATAMAIAIGFTLAWILTRTNVPGRDKLERLMELPYYMTPLVGALAWSVLAGPKSGFFNQLWQWAGGRGDPFNIYSMFGIAWVMALFEGTVAFVMIAASMKSMDPALEESARVIGASKLRTTLTVTLPLVLPGVLGATLFVFAEMLGSFAAALVIGIPGRIYVITTSIWEATLSYPPDYGRAAAMGLSLFAVMFAMVSVYRWIVQRGSYATITGKAYRPRPMDMGRLAWLLFGVCATYIFLAVVLPLAALILTSLQRFATVLLDQAQFTLANYATALSLGPVRTALFNSLLLGLGVASVGVLVMAVLVWIIYRSQLVGRGAVEYLVMFPQAVPRMVFGLALLWAWLNMPVPLYGTLWLLALAYFTVMLPLGVRSLAGVVLQIDKSLEECARVCGAGWGYQMRTVTLPLLKPGILAAWLLIFMACVRELGASVFLMGPNAKVIAPSIVSAWASSGTELTAAMALIQTFTVVVALVILFRLTRGVTRELT</sequence>
<feature type="transmembrane region" description="Helical" evidence="8">
    <location>
        <begin position="12"/>
        <end position="36"/>
    </location>
</feature>
<feature type="domain" description="ABC transmembrane type-1" evidence="9">
    <location>
        <begin position="69"/>
        <end position="277"/>
    </location>
</feature>
<evidence type="ECO:0000256" key="7">
    <source>
        <dbReference type="ARBA" id="ARBA00023136"/>
    </source>
</evidence>
<comment type="similarity">
    <text evidence="8">Belongs to the binding-protein-dependent transport system permease family.</text>
</comment>
<feature type="domain" description="ABC transmembrane type-1" evidence="9">
    <location>
        <begin position="363"/>
        <end position="553"/>
    </location>
</feature>
<feature type="transmembrane region" description="Helical" evidence="8">
    <location>
        <begin position="367"/>
        <end position="389"/>
    </location>
</feature>
<dbReference type="EMBL" id="VDUZ01000051">
    <property type="protein sequence ID" value="TXL70941.1"/>
    <property type="molecule type" value="Genomic_DNA"/>
</dbReference>
<gene>
    <name evidence="10" type="ORF">FHP25_32475</name>
</gene>
<dbReference type="Gene3D" id="1.10.3720.10">
    <property type="entry name" value="MetI-like"/>
    <property type="match status" value="2"/>
</dbReference>
<name>A0A5C8PBK0_9HYPH</name>
<proteinExistence type="inferred from homology"/>
<evidence type="ECO:0000256" key="5">
    <source>
        <dbReference type="ARBA" id="ARBA00022692"/>
    </source>
</evidence>
<dbReference type="PANTHER" id="PTHR43357">
    <property type="entry name" value="INNER MEMBRANE ABC TRANSPORTER PERMEASE PROTEIN YDCV"/>
    <property type="match status" value="1"/>
</dbReference>
<keyword evidence="2 8" id="KW-0813">Transport</keyword>
<accession>A0A5C8PBK0</accession>